<reference evidence="9" key="1">
    <citation type="submission" date="2020-02" db="EMBL/GenBank/DDBJ databases">
        <authorList>
            <person name="Meier V. D."/>
        </authorList>
    </citation>
    <scope>NUCLEOTIDE SEQUENCE</scope>
    <source>
        <strain evidence="9">AVDCRST_MAG65</strain>
    </source>
</reference>
<keyword evidence="5 7" id="KW-1133">Transmembrane helix</keyword>
<keyword evidence="6 7" id="KW-0472">Membrane</keyword>
<dbReference type="EMBL" id="CADCVL010000368">
    <property type="protein sequence ID" value="CAA9492610.1"/>
    <property type="molecule type" value="Genomic_DNA"/>
</dbReference>
<organism evidence="9">
    <name type="scientific">uncultured Solirubrobacteraceae bacterium</name>
    <dbReference type="NCBI Taxonomy" id="1162706"/>
    <lineage>
        <taxon>Bacteria</taxon>
        <taxon>Bacillati</taxon>
        <taxon>Actinomycetota</taxon>
        <taxon>Thermoleophilia</taxon>
        <taxon>Solirubrobacterales</taxon>
        <taxon>Solirubrobacteraceae</taxon>
        <taxon>environmental samples</taxon>
    </lineage>
</organism>
<evidence type="ECO:0000256" key="6">
    <source>
        <dbReference type="ARBA" id="ARBA00023136"/>
    </source>
</evidence>
<protein>
    <recommendedName>
        <fullName evidence="7">TVP38/TMEM64 family membrane protein</fullName>
    </recommendedName>
</protein>
<dbReference type="InterPro" id="IPR015414">
    <property type="entry name" value="TMEM64"/>
</dbReference>
<evidence type="ECO:0000256" key="1">
    <source>
        <dbReference type="ARBA" id="ARBA00004651"/>
    </source>
</evidence>
<name>A0A6J4SHQ8_9ACTN</name>
<feature type="transmembrane region" description="Helical" evidence="7">
    <location>
        <begin position="189"/>
        <end position="210"/>
    </location>
</feature>
<keyword evidence="3 7" id="KW-1003">Cell membrane</keyword>
<feature type="transmembrane region" description="Helical" evidence="7">
    <location>
        <begin position="128"/>
        <end position="149"/>
    </location>
</feature>
<evidence type="ECO:0000256" key="5">
    <source>
        <dbReference type="ARBA" id="ARBA00022989"/>
    </source>
</evidence>
<evidence type="ECO:0000256" key="3">
    <source>
        <dbReference type="ARBA" id="ARBA00022475"/>
    </source>
</evidence>
<evidence type="ECO:0000256" key="7">
    <source>
        <dbReference type="RuleBase" id="RU366058"/>
    </source>
</evidence>
<gene>
    <name evidence="9" type="ORF">AVDCRST_MAG65-2112</name>
</gene>
<feature type="transmembrane region" description="Helical" evidence="7">
    <location>
        <begin position="156"/>
        <end position="177"/>
    </location>
</feature>
<evidence type="ECO:0000313" key="9">
    <source>
        <dbReference type="EMBL" id="CAA9492610.1"/>
    </source>
</evidence>
<dbReference type="GO" id="GO:0005886">
    <property type="term" value="C:plasma membrane"/>
    <property type="evidence" value="ECO:0007669"/>
    <property type="project" value="UniProtKB-SubCell"/>
</dbReference>
<dbReference type="Pfam" id="PF09335">
    <property type="entry name" value="VTT_dom"/>
    <property type="match status" value="1"/>
</dbReference>
<evidence type="ECO:0000256" key="4">
    <source>
        <dbReference type="ARBA" id="ARBA00022692"/>
    </source>
</evidence>
<dbReference type="PANTHER" id="PTHR12677:SF59">
    <property type="entry name" value="GOLGI APPARATUS MEMBRANE PROTEIN TVP38-RELATED"/>
    <property type="match status" value="1"/>
</dbReference>
<dbReference type="InterPro" id="IPR032816">
    <property type="entry name" value="VTT_dom"/>
</dbReference>
<feature type="transmembrane region" description="Helical" evidence="7">
    <location>
        <begin position="43"/>
        <end position="63"/>
    </location>
</feature>
<proteinExistence type="inferred from homology"/>
<dbReference type="PANTHER" id="PTHR12677">
    <property type="entry name" value="GOLGI APPARATUS MEMBRANE PROTEIN TVP38-RELATED"/>
    <property type="match status" value="1"/>
</dbReference>
<dbReference type="AlphaFoldDB" id="A0A6J4SHQ8"/>
<evidence type="ECO:0000259" key="8">
    <source>
        <dbReference type="Pfam" id="PF09335"/>
    </source>
</evidence>
<feature type="domain" description="VTT" evidence="8">
    <location>
        <begin position="63"/>
        <end position="179"/>
    </location>
</feature>
<comment type="similarity">
    <text evidence="2 7">Belongs to the TVP38/TMEM64 family.</text>
</comment>
<accession>A0A6J4SHQ8</accession>
<evidence type="ECO:0000256" key="2">
    <source>
        <dbReference type="ARBA" id="ARBA00008640"/>
    </source>
</evidence>
<keyword evidence="4 7" id="KW-0812">Transmembrane</keyword>
<sequence>MRFPASPLGRLLIVASALAAVLALLAGQDLLSPSRIRMLVENAPVAAPVVFVLLYALLTVLLVPGGVRSLVAGALFGPLWGTVVTVIGATIGASAAFLIARAVGRDHVERVTGPRIAGIDAWITDRGLGAVLFVRLVPLFPFNIVNYAAGLTGLRLRTFALGTLLGATPGTAAYVGLGAGLDAPGSRGFLASAALLVGLTLAGVIALRLASPRDDGARVEADDPDGTAGRA</sequence>
<comment type="subcellular location">
    <subcellularLocation>
        <location evidence="1 7">Cell membrane</location>
        <topology evidence="1 7">Multi-pass membrane protein</topology>
    </subcellularLocation>
</comment>
<feature type="transmembrane region" description="Helical" evidence="7">
    <location>
        <begin position="75"/>
        <end position="100"/>
    </location>
</feature>